<sequence length="65" mass="7849">MLEDLELAFPKHQLKEITKQWNNGKDLEQIAFKIRRHPDEVFLALFHQSRKGKIRRPFAYRMKGV</sequence>
<dbReference type="Proteomes" id="UP000028875">
    <property type="component" value="Unassembled WGS sequence"/>
</dbReference>
<dbReference type="RefSeq" id="WP_148530728.1">
    <property type="nucleotide sequence ID" value="NZ_BNER01000005.1"/>
</dbReference>
<proteinExistence type="predicted"/>
<accession>A0A024QH43</accession>
<protein>
    <submittedName>
        <fullName evidence="1">Uncharacterized protein</fullName>
    </submittedName>
</protein>
<gene>
    <name evidence="1" type="ORF">BN990_03858</name>
</gene>
<evidence type="ECO:0000313" key="1">
    <source>
        <dbReference type="EMBL" id="CDQ41485.1"/>
    </source>
</evidence>
<dbReference type="STRING" id="1462526.BN990_03858"/>
<reference evidence="1 2" key="1">
    <citation type="submission" date="2014-03" db="EMBL/GenBank/DDBJ databases">
        <authorList>
            <person name="Urmite Genomes U."/>
        </authorList>
    </citation>
    <scope>NUCLEOTIDE SEQUENCE [LARGE SCALE GENOMIC DNA]</scope>
    <source>
        <strain evidence="1 2">Vm-5</strain>
    </source>
</reference>
<name>A0A024QH43_9BACI</name>
<reference evidence="2" key="2">
    <citation type="submission" date="2014-05" db="EMBL/GenBank/DDBJ databases">
        <title>Draft genome sequence of Virgibacillus massiliensis Vm-5.</title>
        <authorList>
            <person name="Khelaifia S."/>
            <person name="Croce O."/>
            <person name="Lagier J.C."/>
            <person name="Raoult D."/>
        </authorList>
    </citation>
    <scope>NUCLEOTIDE SEQUENCE [LARGE SCALE GENOMIC DNA]</scope>
    <source>
        <strain evidence="2">Vm-5</strain>
    </source>
</reference>
<comment type="caution">
    <text evidence="1">The sequence shown here is derived from an EMBL/GenBank/DDBJ whole genome shotgun (WGS) entry which is preliminary data.</text>
</comment>
<dbReference type="AlphaFoldDB" id="A0A024QH43"/>
<organism evidence="1 2">
    <name type="scientific">Virgibacillus massiliensis</name>
    <dbReference type="NCBI Taxonomy" id="1462526"/>
    <lineage>
        <taxon>Bacteria</taxon>
        <taxon>Bacillati</taxon>
        <taxon>Bacillota</taxon>
        <taxon>Bacilli</taxon>
        <taxon>Bacillales</taxon>
        <taxon>Bacillaceae</taxon>
        <taxon>Virgibacillus</taxon>
    </lineage>
</organism>
<evidence type="ECO:0000313" key="2">
    <source>
        <dbReference type="Proteomes" id="UP000028875"/>
    </source>
</evidence>
<dbReference type="EMBL" id="CCDP010000003">
    <property type="protein sequence ID" value="CDQ41485.1"/>
    <property type="molecule type" value="Genomic_DNA"/>
</dbReference>
<dbReference type="OrthoDB" id="2706031at2"/>
<keyword evidence="2" id="KW-1185">Reference proteome</keyword>
<dbReference type="eggNOG" id="ENOG50308WX">
    <property type="taxonomic scope" value="Bacteria"/>
</dbReference>